<dbReference type="Proteomes" id="UP000266643">
    <property type="component" value="Unassembled WGS sequence"/>
</dbReference>
<evidence type="ECO:0000256" key="4">
    <source>
        <dbReference type="ARBA" id="ARBA00022989"/>
    </source>
</evidence>
<evidence type="ECO:0000313" key="8">
    <source>
        <dbReference type="Proteomes" id="UP000266643"/>
    </source>
</evidence>
<name>A0A397CSR3_APHAT</name>
<protein>
    <submittedName>
        <fullName evidence="7">Uncharacterized protein</fullName>
    </submittedName>
</protein>
<gene>
    <name evidence="7" type="ORF">DYB30_009316</name>
</gene>
<dbReference type="PROSITE" id="PS00421">
    <property type="entry name" value="TM4_1"/>
    <property type="match status" value="1"/>
</dbReference>
<feature type="transmembrane region" description="Helical" evidence="6">
    <location>
        <begin position="107"/>
        <end position="127"/>
    </location>
</feature>
<dbReference type="GO" id="GO:0016020">
    <property type="term" value="C:membrane"/>
    <property type="evidence" value="ECO:0007669"/>
    <property type="project" value="UniProtKB-SubCell"/>
</dbReference>
<keyword evidence="4 6" id="KW-1133">Transmembrane helix</keyword>
<dbReference type="EMBL" id="QUTD01007207">
    <property type="protein sequence ID" value="RHY51264.1"/>
    <property type="molecule type" value="Genomic_DNA"/>
</dbReference>
<keyword evidence="3 6" id="KW-0812">Transmembrane</keyword>
<dbReference type="Pfam" id="PF00335">
    <property type="entry name" value="Tetraspanin"/>
    <property type="match status" value="1"/>
</dbReference>
<evidence type="ECO:0000313" key="7">
    <source>
        <dbReference type="EMBL" id="RHY51264.1"/>
    </source>
</evidence>
<sequence>MPRPRSEILHRLLEHPKAQKLRWNKIEGPITLAKVVLILVNIGFIVAGSLLIWLGSKSRDGHWSDIFSTGTATDVSTVSAVVMALGASVILIALFGLTGAACRNRCLLTLYSIFVVVGLIIFVAIAVL</sequence>
<evidence type="ECO:0000256" key="2">
    <source>
        <dbReference type="ARBA" id="ARBA00006840"/>
    </source>
</evidence>
<reference evidence="7 8" key="1">
    <citation type="submission" date="2018-08" db="EMBL/GenBank/DDBJ databases">
        <title>Aphanomyces genome sequencing and annotation.</title>
        <authorList>
            <person name="Minardi D."/>
            <person name="Oidtmann B."/>
            <person name="Van Der Giezen M."/>
            <person name="Studholme D.J."/>
        </authorList>
    </citation>
    <scope>NUCLEOTIDE SEQUENCE [LARGE SCALE GENOMIC DNA]</scope>
    <source>
        <strain evidence="7 8">D2</strain>
    </source>
</reference>
<feature type="transmembrane region" description="Helical" evidence="6">
    <location>
        <begin position="75"/>
        <end position="95"/>
    </location>
</feature>
<feature type="transmembrane region" description="Helical" evidence="6">
    <location>
        <begin position="32"/>
        <end position="55"/>
    </location>
</feature>
<comment type="caution">
    <text evidence="7">The sequence shown here is derived from an EMBL/GenBank/DDBJ whole genome shotgun (WGS) entry which is preliminary data.</text>
</comment>
<evidence type="ECO:0000256" key="5">
    <source>
        <dbReference type="ARBA" id="ARBA00023136"/>
    </source>
</evidence>
<proteinExistence type="inferred from homology"/>
<dbReference type="AlphaFoldDB" id="A0A397CSR3"/>
<comment type="similarity">
    <text evidence="2">Belongs to the tetraspanin (TM4SF) family.</text>
</comment>
<accession>A0A397CSR3</accession>
<dbReference type="InterPro" id="IPR018503">
    <property type="entry name" value="Tetraspanin_CS"/>
</dbReference>
<dbReference type="InterPro" id="IPR018499">
    <property type="entry name" value="Tetraspanin/Peripherin"/>
</dbReference>
<organism evidence="7 8">
    <name type="scientific">Aphanomyces astaci</name>
    <name type="common">Crayfish plague agent</name>
    <dbReference type="NCBI Taxonomy" id="112090"/>
    <lineage>
        <taxon>Eukaryota</taxon>
        <taxon>Sar</taxon>
        <taxon>Stramenopiles</taxon>
        <taxon>Oomycota</taxon>
        <taxon>Saprolegniomycetes</taxon>
        <taxon>Saprolegniales</taxon>
        <taxon>Verrucalvaceae</taxon>
        <taxon>Aphanomyces</taxon>
    </lineage>
</organism>
<feature type="non-terminal residue" evidence="7">
    <location>
        <position position="128"/>
    </location>
</feature>
<evidence type="ECO:0000256" key="1">
    <source>
        <dbReference type="ARBA" id="ARBA00004141"/>
    </source>
</evidence>
<dbReference type="PRINTS" id="PR00259">
    <property type="entry name" value="TMFOUR"/>
</dbReference>
<keyword evidence="5 6" id="KW-0472">Membrane</keyword>
<evidence type="ECO:0000256" key="3">
    <source>
        <dbReference type="ARBA" id="ARBA00022692"/>
    </source>
</evidence>
<evidence type="ECO:0000256" key="6">
    <source>
        <dbReference type="SAM" id="Phobius"/>
    </source>
</evidence>
<comment type="subcellular location">
    <subcellularLocation>
        <location evidence="1">Membrane</location>
        <topology evidence="1">Multi-pass membrane protein</topology>
    </subcellularLocation>
</comment>